<dbReference type="Proteomes" id="UP000076871">
    <property type="component" value="Unassembled WGS sequence"/>
</dbReference>
<dbReference type="EMBL" id="KV427631">
    <property type="protein sequence ID" value="KZT05300.1"/>
    <property type="molecule type" value="Genomic_DNA"/>
</dbReference>
<dbReference type="InParanoid" id="A0A165DNX2"/>
<organism evidence="1 2">
    <name type="scientific">Laetiporus sulphureus 93-53</name>
    <dbReference type="NCBI Taxonomy" id="1314785"/>
    <lineage>
        <taxon>Eukaryota</taxon>
        <taxon>Fungi</taxon>
        <taxon>Dikarya</taxon>
        <taxon>Basidiomycota</taxon>
        <taxon>Agaricomycotina</taxon>
        <taxon>Agaricomycetes</taxon>
        <taxon>Polyporales</taxon>
        <taxon>Laetiporus</taxon>
    </lineage>
</organism>
<dbReference type="STRING" id="1314785.A0A165DNX2"/>
<evidence type="ECO:0000313" key="2">
    <source>
        <dbReference type="Proteomes" id="UP000076871"/>
    </source>
</evidence>
<name>A0A165DNX2_9APHY</name>
<keyword evidence="2" id="KW-1185">Reference proteome</keyword>
<reference evidence="1 2" key="1">
    <citation type="journal article" date="2016" name="Mol. Biol. Evol.">
        <title>Comparative Genomics of Early-Diverging Mushroom-Forming Fungi Provides Insights into the Origins of Lignocellulose Decay Capabilities.</title>
        <authorList>
            <person name="Nagy L.G."/>
            <person name="Riley R."/>
            <person name="Tritt A."/>
            <person name="Adam C."/>
            <person name="Daum C."/>
            <person name="Floudas D."/>
            <person name="Sun H."/>
            <person name="Yadav J.S."/>
            <person name="Pangilinan J."/>
            <person name="Larsson K.H."/>
            <person name="Matsuura K."/>
            <person name="Barry K."/>
            <person name="Labutti K."/>
            <person name="Kuo R."/>
            <person name="Ohm R.A."/>
            <person name="Bhattacharya S.S."/>
            <person name="Shirouzu T."/>
            <person name="Yoshinaga Y."/>
            <person name="Martin F.M."/>
            <person name="Grigoriev I.V."/>
            <person name="Hibbett D.S."/>
        </authorList>
    </citation>
    <scope>NUCLEOTIDE SEQUENCE [LARGE SCALE GENOMIC DNA]</scope>
    <source>
        <strain evidence="1 2">93-53</strain>
    </source>
</reference>
<sequence>MALLRSSGLPIPEVYGYSPAPDNAAETEYIFMEFVEGTSLSDIWFGFKEGDIISISRQLAELESKMMSIAFPAGGSLYYIKDLEKVAGRPGIPLEDEHFCIGPDTRLPLWYGRRSQLDVDRGPYESAEAALVRKAEKELAYLEQFGRSLLPFQHVRREGCQHQEQPPSDHIENLHRYLFIASSLIPRNPALDHFCIWHPGLQPSNILISRSSDSNLHIIGLIDWQHEQAGLGEVSRAVVDTVILRRRIFNHVFYLSYNCMILRLLR</sequence>
<dbReference type="PANTHER" id="PTHR36091">
    <property type="entry name" value="ALTERED INHERITANCE OF MITOCHONDRIA PROTEIN 9, MITOCHONDRIAL"/>
    <property type="match status" value="1"/>
</dbReference>
<evidence type="ECO:0000313" key="1">
    <source>
        <dbReference type="EMBL" id="KZT05300.1"/>
    </source>
</evidence>
<dbReference type="PANTHER" id="PTHR36091:SF2">
    <property type="entry name" value="AMINOGLYCOSIDE PHOSPHOTRANSFERASE DOMAIN-CONTAINING PROTEIN"/>
    <property type="match status" value="1"/>
</dbReference>
<dbReference type="RefSeq" id="XP_040763040.1">
    <property type="nucleotide sequence ID" value="XM_040901689.1"/>
</dbReference>
<gene>
    <name evidence="1" type="ORF">LAESUDRAFT_238538</name>
</gene>
<dbReference type="OrthoDB" id="2831558at2759"/>
<dbReference type="InterPro" id="IPR011009">
    <property type="entry name" value="Kinase-like_dom_sf"/>
</dbReference>
<proteinExistence type="predicted"/>
<dbReference type="GO" id="GO:0005739">
    <property type="term" value="C:mitochondrion"/>
    <property type="evidence" value="ECO:0007669"/>
    <property type="project" value="TreeGrafter"/>
</dbReference>
<dbReference type="SUPFAM" id="SSF56112">
    <property type="entry name" value="Protein kinase-like (PK-like)"/>
    <property type="match status" value="1"/>
</dbReference>
<dbReference type="GeneID" id="63818721"/>
<dbReference type="InterPro" id="IPR051035">
    <property type="entry name" value="Mito_inheritance_9"/>
</dbReference>
<accession>A0A165DNX2</accession>
<protein>
    <submittedName>
        <fullName evidence="1">Uncharacterized protein</fullName>
    </submittedName>
</protein>
<dbReference type="AlphaFoldDB" id="A0A165DNX2"/>